<dbReference type="InterPro" id="IPR050302">
    <property type="entry name" value="Rab_GAP_TBC_domain"/>
</dbReference>
<dbReference type="SMART" id="SM00164">
    <property type="entry name" value="TBC"/>
    <property type="match status" value="1"/>
</dbReference>
<dbReference type="Pfam" id="PF00566">
    <property type="entry name" value="RabGAP-TBC"/>
    <property type="match status" value="1"/>
</dbReference>
<dbReference type="GO" id="GO:0008270">
    <property type="term" value="F:zinc ion binding"/>
    <property type="evidence" value="ECO:0007669"/>
    <property type="project" value="UniProtKB-KW"/>
</dbReference>
<feature type="domain" description="Rab-GAP TBC" evidence="3">
    <location>
        <begin position="29"/>
        <end position="198"/>
    </location>
</feature>
<feature type="compositionally biased region" description="Basic and acidic residues" evidence="2">
    <location>
        <begin position="324"/>
        <end position="340"/>
    </location>
</feature>
<protein>
    <submittedName>
        <fullName evidence="5">RabGAP/TBC domain-containing protein</fullName>
    </submittedName>
</protein>
<dbReference type="GO" id="GO:0031267">
    <property type="term" value="F:small GTPase binding"/>
    <property type="evidence" value="ECO:0007669"/>
    <property type="project" value="TreeGrafter"/>
</dbReference>
<dbReference type="PANTHER" id="PTHR47219:SF9">
    <property type="entry name" value="GTPASE ACTIVATING PROTEIN AND CENTROSOME-ASSOCIATED, ISOFORM B"/>
    <property type="match status" value="1"/>
</dbReference>
<dbReference type="InterPro" id="IPR000315">
    <property type="entry name" value="Znf_B-box"/>
</dbReference>
<gene>
    <name evidence="5" type="ORF">DLAC_02780</name>
</gene>
<evidence type="ECO:0000259" key="4">
    <source>
        <dbReference type="PROSITE" id="PS50119"/>
    </source>
</evidence>
<dbReference type="InterPro" id="IPR035969">
    <property type="entry name" value="Rab-GAP_TBC_sf"/>
</dbReference>
<dbReference type="AlphaFoldDB" id="A0A152A3B8"/>
<accession>A0A152A3B8</accession>
<dbReference type="OrthoDB" id="294251at2759"/>
<dbReference type="Proteomes" id="UP000076078">
    <property type="component" value="Unassembled WGS sequence"/>
</dbReference>
<dbReference type="PANTHER" id="PTHR47219">
    <property type="entry name" value="RAB GTPASE-ACTIVATING PROTEIN 1-LIKE"/>
    <property type="match status" value="1"/>
</dbReference>
<dbReference type="SUPFAM" id="SSF47923">
    <property type="entry name" value="Ypt/Rab-GAP domain of gyp1p"/>
    <property type="match status" value="1"/>
</dbReference>
<evidence type="ECO:0000259" key="3">
    <source>
        <dbReference type="PROSITE" id="PS50086"/>
    </source>
</evidence>
<comment type="caution">
    <text evidence="5">The sequence shown here is derived from an EMBL/GenBank/DDBJ whole genome shotgun (WGS) entry which is preliminary data.</text>
</comment>
<dbReference type="STRING" id="361077.A0A152A3B8"/>
<dbReference type="Gene3D" id="1.10.472.80">
    <property type="entry name" value="Ypt/Rab-GAP domain of gyp1p, domain 3"/>
    <property type="match status" value="1"/>
</dbReference>
<evidence type="ECO:0000313" key="5">
    <source>
        <dbReference type="EMBL" id="KYR00738.1"/>
    </source>
</evidence>
<dbReference type="InterPro" id="IPR000195">
    <property type="entry name" value="Rab-GAP-TBC_dom"/>
</dbReference>
<evidence type="ECO:0000313" key="6">
    <source>
        <dbReference type="Proteomes" id="UP000076078"/>
    </source>
</evidence>
<dbReference type="PROSITE" id="PS50119">
    <property type="entry name" value="ZF_BBOX"/>
    <property type="match status" value="1"/>
</dbReference>
<keyword evidence="1" id="KW-0479">Metal-binding</keyword>
<sequence length="371" mass="43453">MLRSTNFWETEFKIPLLKMDHGFLKEEGIEKIIKRASNWKDIAGLKSEDIKTIEYGTEKPEEIFVLDAERTFSTADNKARLVKILTYLKKQFGDYQQGFSFVTSFMMLTLPEEENIAIMLKINSMLPGYWKHEAIDYGISALTFNNILQKIFPEISVHLQKNLIQPETFCSKWFLGLFVHLLPFRYLFQFMEKFLAGGVVYLYKFGLGLMEVLKSRILATDNVNVIYALLRLDSPEIKDEDFQKITDAAEKYDLSKFDLEAIGKQVYELHLKSRIEKAHQVHAKVEEIPDCQWCYDDFPELYCIQCKQLVCQACIDDYADDHDHDDSHKTVDMDEFETNKSKYPLKNTEKEEEEGSEDELEQLDMKKLEIK</sequence>
<keyword evidence="1" id="KW-0863">Zinc-finger</keyword>
<organism evidence="5 6">
    <name type="scientific">Tieghemostelium lacteum</name>
    <name type="common">Slime mold</name>
    <name type="synonym">Dictyostelium lacteum</name>
    <dbReference type="NCBI Taxonomy" id="361077"/>
    <lineage>
        <taxon>Eukaryota</taxon>
        <taxon>Amoebozoa</taxon>
        <taxon>Evosea</taxon>
        <taxon>Eumycetozoa</taxon>
        <taxon>Dictyostelia</taxon>
        <taxon>Dictyosteliales</taxon>
        <taxon>Raperosteliaceae</taxon>
        <taxon>Tieghemostelium</taxon>
    </lineage>
</organism>
<name>A0A152A3B8_TIELA</name>
<dbReference type="EMBL" id="LODT01000013">
    <property type="protein sequence ID" value="KYR00738.1"/>
    <property type="molecule type" value="Genomic_DNA"/>
</dbReference>
<keyword evidence="1" id="KW-0862">Zinc</keyword>
<evidence type="ECO:0000256" key="2">
    <source>
        <dbReference type="SAM" id="MobiDB-lite"/>
    </source>
</evidence>
<feature type="domain" description="B box-type" evidence="4">
    <location>
        <begin position="286"/>
        <end position="333"/>
    </location>
</feature>
<evidence type="ECO:0000256" key="1">
    <source>
        <dbReference type="PROSITE-ProRule" id="PRU00024"/>
    </source>
</evidence>
<reference evidence="5 6" key="1">
    <citation type="submission" date="2015-12" db="EMBL/GenBank/DDBJ databases">
        <title>Dictyostelia acquired genes for synthesis and detection of signals that induce cell-type specialization by lateral gene transfer from prokaryotes.</title>
        <authorList>
            <person name="Gloeckner G."/>
            <person name="Schaap P."/>
        </authorList>
    </citation>
    <scope>NUCLEOTIDE SEQUENCE [LARGE SCALE GENOMIC DNA]</scope>
    <source>
        <strain evidence="5 6">TK</strain>
    </source>
</reference>
<keyword evidence="6" id="KW-1185">Reference proteome</keyword>
<dbReference type="GO" id="GO:0005096">
    <property type="term" value="F:GTPase activator activity"/>
    <property type="evidence" value="ECO:0007669"/>
    <property type="project" value="TreeGrafter"/>
</dbReference>
<dbReference type="PROSITE" id="PS50086">
    <property type="entry name" value="TBC_RABGAP"/>
    <property type="match status" value="1"/>
</dbReference>
<dbReference type="InParanoid" id="A0A152A3B8"/>
<feature type="compositionally biased region" description="Acidic residues" evidence="2">
    <location>
        <begin position="350"/>
        <end position="362"/>
    </location>
</feature>
<dbReference type="OMA" id="HPNLYEH"/>
<feature type="region of interest" description="Disordered" evidence="2">
    <location>
        <begin position="324"/>
        <end position="371"/>
    </location>
</feature>
<proteinExistence type="predicted"/>